<gene>
    <name evidence="1" type="ORF">SC1083_2117</name>
</gene>
<name>G4AB82_AGGAC</name>
<evidence type="ECO:0000313" key="1">
    <source>
        <dbReference type="EMBL" id="EGY32423.1"/>
    </source>
</evidence>
<dbReference type="Proteomes" id="UP000005508">
    <property type="component" value="Unassembled WGS sequence"/>
</dbReference>
<dbReference type="Gene3D" id="3.20.20.70">
    <property type="entry name" value="Aldolase class I"/>
    <property type="match status" value="1"/>
</dbReference>
<proteinExistence type="predicted"/>
<evidence type="ECO:0000313" key="2">
    <source>
        <dbReference type="Proteomes" id="UP000005508"/>
    </source>
</evidence>
<dbReference type="InterPro" id="IPR013785">
    <property type="entry name" value="Aldolase_TIM"/>
</dbReference>
<accession>G4AB82</accession>
<dbReference type="InterPro" id="IPR036206">
    <property type="entry name" value="ThiamineP_synth_sf"/>
</dbReference>
<reference evidence="1 2" key="1">
    <citation type="submission" date="2010-10" db="EMBL/GenBank/DDBJ databases">
        <authorList>
            <person name="Chen C."/>
            <person name="Kittichotirat W."/>
            <person name="Asikainen S."/>
            <person name="Bumgarner R."/>
        </authorList>
    </citation>
    <scope>NUCLEOTIDE SEQUENCE [LARGE SCALE GENOMIC DNA]</scope>
    <source>
        <strain evidence="1 2">SC1083</strain>
    </source>
</reference>
<dbReference type="EMBL" id="AEJM01000048">
    <property type="protein sequence ID" value="EGY32423.1"/>
    <property type="molecule type" value="Genomic_DNA"/>
</dbReference>
<dbReference type="PATRIC" id="fig|907488.3.peg.2064"/>
<organism evidence="1 2">
    <name type="scientific">Aggregatibacter actinomycetemcomitans serotype e str. SC1083</name>
    <dbReference type="NCBI Taxonomy" id="907488"/>
    <lineage>
        <taxon>Bacteria</taxon>
        <taxon>Pseudomonadati</taxon>
        <taxon>Pseudomonadota</taxon>
        <taxon>Gammaproteobacteria</taxon>
        <taxon>Pasteurellales</taxon>
        <taxon>Pasteurellaceae</taxon>
        <taxon>Aggregatibacter</taxon>
    </lineage>
</organism>
<dbReference type="SUPFAM" id="SSF51391">
    <property type="entry name" value="Thiamin phosphate synthase"/>
    <property type="match status" value="1"/>
</dbReference>
<sequence>MDLIAIQHAELHFSVSNHNAEEIVRVLSLRPSSIAYGHIFPTQAGDMPFRPQDIENFPC</sequence>
<protein>
    <submittedName>
        <fullName evidence="1">Thiamine-phosphate pyrophosphorylase</fullName>
    </submittedName>
</protein>
<dbReference type="AlphaFoldDB" id="G4AB82"/>
<comment type="caution">
    <text evidence="1">The sequence shown here is derived from an EMBL/GenBank/DDBJ whole genome shotgun (WGS) entry which is preliminary data.</text>
</comment>